<proteinExistence type="predicted"/>
<dbReference type="Gene3D" id="2.40.50.100">
    <property type="match status" value="1"/>
</dbReference>
<dbReference type="InterPro" id="IPR059052">
    <property type="entry name" value="HH_YbhG-like"/>
</dbReference>
<evidence type="ECO:0000313" key="6">
    <source>
        <dbReference type="EMBL" id="CBA72400.1"/>
    </source>
</evidence>
<evidence type="ECO:0000256" key="1">
    <source>
        <dbReference type="ARBA" id="ARBA00004196"/>
    </source>
</evidence>
<keyword evidence="2 3" id="KW-0175">Coiled coil</keyword>
<dbReference type="EMBL" id="FN545182">
    <property type="protein sequence ID" value="CBA72400.1"/>
    <property type="molecule type" value="Genomic_DNA"/>
</dbReference>
<keyword evidence="4" id="KW-0812">Transmembrane</keyword>
<organism evidence="6">
    <name type="scientific">Arsenophonus nasoniae</name>
    <name type="common">son-killer infecting Nasonia vitripennis</name>
    <dbReference type="NCBI Taxonomy" id="638"/>
    <lineage>
        <taxon>Bacteria</taxon>
        <taxon>Pseudomonadati</taxon>
        <taxon>Pseudomonadota</taxon>
        <taxon>Gammaproteobacteria</taxon>
        <taxon>Enterobacterales</taxon>
        <taxon>Morganellaceae</taxon>
        <taxon>Arsenophonus</taxon>
    </lineage>
</organism>
<dbReference type="PANTHER" id="PTHR32347">
    <property type="entry name" value="EFFLUX SYSTEM COMPONENT YKNX-RELATED"/>
    <property type="match status" value="1"/>
</dbReference>
<keyword evidence="4" id="KW-1133">Transmembrane helix</keyword>
<protein>
    <submittedName>
        <fullName evidence="6">HlyD-family secretion protein</fullName>
    </submittedName>
</protein>
<dbReference type="AlphaFoldDB" id="D2TYB8"/>
<dbReference type="Gene3D" id="1.10.287.470">
    <property type="entry name" value="Helix hairpin bin"/>
    <property type="match status" value="2"/>
</dbReference>
<evidence type="ECO:0000256" key="2">
    <source>
        <dbReference type="ARBA" id="ARBA00023054"/>
    </source>
</evidence>
<dbReference type="InterPro" id="IPR050465">
    <property type="entry name" value="UPF0194_transport"/>
</dbReference>
<evidence type="ECO:0000259" key="5">
    <source>
        <dbReference type="Pfam" id="PF25881"/>
    </source>
</evidence>
<dbReference type="GO" id="GO:0042597">
    <property type="term" value="C:periplasmic space"/>
    <property type="evidence" value="ECO:0007669"/>
    <property type="project" value="UniProtKB-SubCell"/>
</dbReference>
<dbReference type="Gene3D" id="2.40.30.170">
    <property type="match status" value="1"/>
</dbReference>
<dbReference type="SUPFAM" id="SSF111369">
    <property type="entry name" value="HlyD-like secretion proteins"/>
    <property type="match status" value="2"/>
</dbReference>
<accession>D2TYB8</accession>
<dbReference type="Pfam" id="PF25881">
    <property type="entry name" value="HH_YBHG"/>
    <property type="match status" value="1"/>
</dbReference>
<feature type="coiled-coil region" evidence="3">
    <location>
        <begin position="153"/>
        <end position="183"/>
    </location>
</feature>
<comment type="subcellular location">
    <subcellularLocation>
        <location evidence="1">Cell envelope</location>
    </subcellularLocation>
</comment>
<feature type="domain" description="YbhG-like alpha-helical hairpin" evidence="5">
    <location>
        <begin position="83"/>
        <end position="212"/>
    </location>
</feature>
<sequence>MNYFKDAMKKNLRLLSIAIICLFIAIIVAGYYYYQIQQNKALILYGNVDIRTVNLSFRVNGKLQTLNVDEGDKISAGQILASLDKTPYQNNLQRATGSLASAKAKLDMLESGYRSQEIAQVEAEVAQRQAAWKYADSFYHRQQGLWTQRVISANELENAKNNRNQALAALNAAKDKLNQYQAGYRTEEIAAAHGEWEQAVAALAQAKLDLEDTILTTPSPGTILTRAIEPGTILTAGSTVFTVSLTRPVWVRAYISEPHLGQAIPGREILLYTDSRPDQPYHGNIGFVSPTAEFTPKSVQTADLRTDLVYRIRVIVNDADDMLRQGMPVTLHFADKKQ</sequence>
<feature type="transmembrane region" description="Helical" evidence="4">
    <location>
        <begin position="12"/>
        <end position="34"/>
    </location>
</feature>
<name>D2TYB8_9GAMM</name>
<keyword evidence="4" id="KW-0472">Membrane</keyword>
<dbReference type="PANTHER" id="PTHR32347:SF29">
    <property type="entry name" value="UPF0194 MEMBRANE PROTEIN YBHG"/>
    <property type="match status" value="1"/>
</dbReference>
<reference evidence="6" key="1">
    <citation type="journal article" date="2010" name="Insect Mol. Biol.">
        <title>The draft genome sequence of Arsenophonus nasoniae, son-killer bacterium of Nasonia vitripennis, reveals genes associated with virulence and symbiosis.</title>
        <authorList>
            <person name="Wilkes T."/>
            <person name="Darby A.C."/>
            <person name="Choi J."/>
            <person name="Colborne J.K."/>
            <person name="Werren J.H."/>
            <person name="Hurst G.D.D."/>
        </authorList>
    </citation>
    <scope>NUCLEOTIDE SEQUENCE</scope>
</reference>
<dbReference type="NCBIfam" id="NF002939">
    <property type="entry name" value="PRK03598.1"/>
    <property type="match status" value="1"/>
</dbReference>
<gene>
    <name evidence="6" type="ORF">ARN_11250</name>
</gene>
<evidence type="ECO:0000256" key="3">
    <source>
        <dbReference type="SAM" id="Coils"/>
    </source>
</evidence>
<evidence type="ECO:0000256" key="4">
    <source>
        <dbReference type="SAM" id="Phobius"/>
    </source>
</evidence>